<dbReference type="Gene3D" id="3.40.50.1820">
    <property type="entry name" value="alpha/beta hydrolase"/>
    <property type="match status" value="1"/>
</dbReference>
<dbReference type="SUPFAM" id="SSF53474">
    <property type="entry name" value="alpha/beta-Hydrolases"/>
    <property type="match status" value="1"/>
</dbReference>
<evidence type="ECO:0000256" key="1">
    <source>
        <dbReference type="SAM" id="MobiDB-lite"/>
    </source>
</evidence>
<dbReference type="PANTHER" id="PTHR43358">
    <property type="entry name" value="ALPHA/BETA-HYDROLASE"/>
    <property type="match status" value="1"/>
</dbReference>
<proteinExistence type="predicted"/>
<dbReference type="Pfam" id="PF00561">
    <property type="entry name" value="Abhydrolase_1"/>
    <property type="match status" value="1"/>
</dbReference>
<sequence length="399" mass="44444">MVSVKDALSYIVSGKGIFDGLCDLIIRPGRSEYDPLTDLGPAVFRLDDGDPQRYARTDLQIENMRGLTLQCSWFRTYDLERRPCVIYIHGNCGSRYDALEALFLLKEGFSLFCFDASGSGLSDGEYISLGFYERQDLAAVVDYLGSQKDVKGIGLWGRSMGAVTSIMYAAKDSSIKCIVCDSPFSTLRLLVRDLAKRYGSQHLPSSLIDKIVNRMRKRIAQRAAFNIDDLNTLKYAAECTVPSFIFHGSEDDFVIPQNSAEVSRCFRGPCLYHLVDGGHNDERNEQVRESIKNFFMLYLVIKCESRDGVGREPPKVANEQQSDFIATSVLEDSPSVGSPESTYVGDEPGTVVPESSEAPVVREEVEKEEEHACSHGSLVTPLAPVKVTKPWFYDPSEMV</sequence>
<gene>
    <name evidence="3" type="ORF">TCIL3000_6_1400</name>
</gene>
<reference evidence="3" key="1">
    <citation type="journal article" date="2012" name="Proc. Natl. Acad. Sci. U.S.A.">
        <title>Antigenic diversity is generated by distinct evolutionary mechanisms in African trypanosome species.</title>
        <authorList>
            <person name="Jackson A.P."/>
            <person name="Berry A."/>
            <person name="Aslett M."/>
            <person name="Allison H.C."/>
            <person name="Burton P."/>
            <person name="Vavrova-Anderson J."/>
            <person name="Brown R."/>
            <person name="Browne H."/>
            <person name="Corton N."/>
            <person name="Hauser H."/>
            <person name="Gamble J."/>
            <person name="Gilderthorp R."/>
            <person name="Marcello L."/>
            <person name="McQuillan J."/>
            <person name="Otto T.D."/>
            <person name="Quail M.A."/>
            <person name="Sanders M.J."/>
            <person name="van Tonder A."/>
            <person name="Ginger M.L."/>
            <person name="Field M.C."/>
            <person name="Barry J.D."/>
            <person name="Hertz-Fowler C."/>
            <person name="Berriman M."/>
        </authorList>
    </citation>
    <scope>NUCLEOTIDE SEQUENCE</scope>
    <source>
        <strain evidence="3">IL3000</strain>
    </source>
</reference>
<evidence type="ECO:0000313" key="3">
    <source>
        <dbReference type="EMBL" id="CCC90908.1"/>
    </source>
</evidence>
<evidence type="ECO:0000259" key="2">
    <source>
        <dbReference type="Pfam" id="PF00561"/>
    </source>
</evidence>
<feature type="region of interest" description="Disordered" evidence="1">
    <location>
        <begin position="331"/>
        <end position="359"/>
    </location>
</feature>
<organism evidence="3">
    <name type="scientific">Trypanosoma congolense (strain IL3000)</name>
    <dbReference type="NCBI Taxonomy" id="1068625"/>
    <lineage>
        <taxon>Eukaryota</taxon>
        <taxon>Discoba</taxon>
        <taxon>Euglenozoa</taxon>
        <taxon>Kinetoplastea</taxon>
        <taxon>Metakinetoplastina</taxon>
        <taxon>Trypanosomatida</taxon>
        <taxon>Trypanosomatidae</taxon>
        <taxon>Trypanosoma</taxon>
        <taxon>Nannomonas</taxon>
    </lineage>
</organism>
<name>G0UNE8_TRYCI</name>
<dbReference type="InterPro" id="IPR000073">
    <property type="entry name" value="AB_hydrolase_1"/>
</dbReference>
<dbReference type="PANTHER" id="PTHR43358:SF4">
    <property type="entry name" value="ALPHA_BETA HYDROLASE FOLD-1 DOMAIN-CONTAINING PROTEIN"/>
    <property type="match status" value="1"/>
</dbReference>
<dbReference type="AlphaFoldDB" id="G0UNE8"/>
<protein>
    <submittedName>
        <fullName evidence="3">Uncharacterized protein TCIL3000_6_1400</fullName>
    </submittedName>
</protein>
<accession>G0UNE8</accession>
<feature type="domain" description="AB hydrolase-1" evidence="2">
    <location>
        <begin position="83"/>
        <end position="197"/>
    </location>
</feature>
<dbReference type="VEuPathDB" id="TriTrypDB:TcIL3000_6_1400"/>
<dbReference type="EMBL" id="HE575319">
    <property type="protein sequence ID" value="CCC90908.1"/>
    <property type="molecule type" value="Genomic_DNA"/>
</dbReference>
<dbReference type="InterPro" id="IPR052920">
    <property type="entry name" value="DNA-binding_regulatory"/>
</dbReference>
<dbReference type="InterPro" id="IPR029058">
    <property type="entry name" value="AB_hydrolase_fold"/>
</dbReference>